<keyword evidence="1" id="KW-1133">Transmembrane helix</keyword>
<keyword evidence="1" id="KW-0812">Transmembrane</keyword>
<evidence type="ECO:0000313" key="2">
    <source>
        <dbReference type="EMBL" id="BDR52596.1"/>
    </source>
</evidence>
<reference evidence="2 3" key="1">
    <citation type="journal article" date="2023" name="Microbiol. Spectr.">
        <title>Symbiosis of Carpenter Bees with Uncharacterized Lactic Acid Bacteria Showing NAD Auxotrophy.</title>
        <authorList>
            <person name="Kawasaki S."/>
            <person name="Ozawa K."/>
            <person name="Mori T."/>
            <person name="Yamamoto A."/>
            <person name="Ito M."/>
            <person name="Ohkuma M."/>
            <person name="Sakamoto M."/>
            <person name="Matsutani M."/>
        </authorList>
    </citation>
    <scope>NUCLEOTIDE SEQUENCE [LARGE SCALE GENOMIC DNA]</scope>
    <source>
        <strain evidence="2 3">Kim37-2</strain>
    </source>
</reference>
<proteinExistence type="predicted"/>
<feature type="transmembrane region" description="Helical" evidence="1">
    <location>
        <begin position="93"/>
        <end position="114"/>
    </location>
</feature>
<evidence type="ECO:0000313" key="3">
    <source>
        <dbReference type="Proteomes" id="UP001321766"/>
    </source>
</evidence>
<feature type="transmembrane region" description="Helical" evidence="1">
    <location>
        <begin position="44"/>
        <end position="72"/>
    </location>
</feature>
<sequence>MSLYNFFYGSKHVHENSKQANPQGIRLFWSVVKWHFGRLVGLNVLFILACIPIVTIPCAMTAMSKVLGLFLTRRICYPLYHFRRAFIDEWKRSTAAGGALLLSLIALLIGAWFYPRMGLSFGWILGGLCLALAVLVLAASIYLFPMIAFTDLPFASLLQNAFSLSMICLPYTLVALAGSALILAVSYLGLPFTVVIMPVLGCSLIGLACNQAAWHALKTYVLVAQESDESSSQE</sequence>
<dbReference type="Proteomes" id="UP001321766">
    <property type="component" value="Chromosome"/>
</dbReference>
<keyword evidence="1" id="KW-0472">Membrane</keyword>
<name>A0ABM8B6X7_9BIFI</name>
<evidence type="ECO:0000256" key="1">
    <source>
        <dbReference type="SAM" id="Phobius"/>
    </source>
</evidence>
<accession>A0ABM8B6X7</accession>
<protein>
    <recommendedName>
        <fullName evidence="4">DUF624 domain-containing protein</fullName>
    </recommendedName>
</protein>
<dbReference type="Pfam" id="PF04854">
    <property type="entry name" value="DUF624"/>
    <property type="match status" value="1"/>
</dbReference>
<feature type="transmembrane region" description="Helical" evidence="1">
    <location>
        <begin position="190"/>
        <end position="209"/>
    </location>
</feature>
<dbReference type="EMBL" id="AP026798">
    <property type="protein sequence ID" value="BDR52596.1"/>
    <property type="molecule type" value="Genomic_DNA"/>
</dbReference>
<organism evidence="2 3">
    <name type="scientific">Bombiscardovia nodaiensis</name>
    <dbReference type="NCBI Taxonomy" id="2932181"/>
    <lineage>
        <taxon>Bacteria</taxon>
        <taxon>Bacillati</taxon>
        <taxon>Actinomycetota</taxon>
        <taxon>Actinomycetes</taxon>
        <taxon>Bifidobacteriales</taxon>
        <taxon>Bifidobacteriaceae</taxon>
        <taxon>Bombiscardovia</taxon>
    </lineage>
</organism>
<gene>
    <name evidence="2" type="ORF">KIM372_05030</name>
</gene>
<keyword evidence="3" id="KW-1185">Reference proteome</keyword>
<feature type="transmembrane region" description="Helical" evidence="1">
    <location>
        <begin position="161"/>
        <end position="184"/>
    </location>
</feature>
<dbReference type="InterPro" id="IPR006938">
    <property type="entry name" value="DUF624"/>
</dbReference>
<feature type="transmembrane region" description="Helical" evidence="1">
    <location>
        <begin position="120"/>
        <end position="149"/>
    </location>
</feature>
<evidence type="ECO:0008006" key="4">
    <source>
        <dbReference type="Google" id="ProtNLM"/>
    </source>
</evidence>